<organism evidence="2 3">
    <name type="scientific">Jeotgalibacillus salarius</name>
    <dbReference type="NCBI Taxonomy" id="546023"/>
    <lineage>
        <taxon>Bacteria</taxon>
        <taxon>Bacillati</taxon>
        <taxon>Bacillota</taxon>
        <taxon>Bacilli</taxon>
        <taxon>Bacillales</taxon>
        <taxon>Caryophanaceae</taxon>
        <taxon>Jeotgalibacillus</taxon>
    </lineage>
</organism>
<keyword evidence="3" id="KW-1185">Reference proteome</keyword>
<reference evidence="2 3" key="1">
    <citation type="submission" date="2019-03" db="EMBL/GenBank/DDBJ databases">
        <authorList>
            <person name="Yang Y."/>
        </authorList>
    </citation>
    <scope>NUCLEOTIDE SEQUENCE [LARGE SCALE GENOMIC DNA]</scope>
    <source>
        <strain evidence="2 3">ASL-1</strain>
    </source>
</reference>
<dbReference type="InterPro" id="IPR022121">
    <property type="entry name" value="Peptidase_M73_camelysin"/>
</dbReference>
<dbReference type="NCBIfam" id="TIGR04088">
    <property type="entry name" value="cognate_SipW"/>
    <property type="match status" value="1"/>
</dbReference>
<keyword evidence="1" id="KW-1133">Transmembrane helix</keyword>
<comment type="caution">
    <text evidence="2">The sequence shown here is derived from an EMBL/GenBank/DDBJ whole genome shotgun (WGS) entry which is preliminary data.</text>
</comment>
<gene>
    <name evidence="2" type="ORF">E2626_01430</name>
</gene>
<feature type="transmembrane region" description="Helical" evidence="1">
    <location>
        <begin position="7"/>
        <end position="29"/>
    </location>
</feature>
<evidence type="ECO:0000313" key="2">
    <source>
        <dbReference type="EMBL" id="TFE04018.1"/>
    </source>
</evidence>
<keyword evidence="1" id="KW-0812">Transmembrane</keyword>
<dbReference type="Proteomes" id="UP000297776">
    <property type="component" value="Unassembled WGS sequence"/>
</dbReference>
<dbReference type="InterPro" id="IPR023833">
    <property type="entry name" value="Signal_pept_SipW-depend-type"/>
</dbReference>
<keyword evidence="1" id="KW-0472">Membrane</keyword>
<protein>
    <submittedName>
        <fullName evidence="2">Cell division protein FtsN</fullName>
    </submittedName>
</protein>
<dbReference type="OrthoDB" id="2660939at2"/>
<dbReference type="Pfam" id="PF12389">
    <property type="entry name" value="Peptidase_M73"/>
    <property type="match status" value="1"/>
</dbReference>
<dbReference type="AlphaFoldDB" id="A0A4Y8LLV1"/>
<dbReference type="GO" id="GO:0051301">
    <property type="term" value="P:cell division"/>
    <property type="evidence" value="ECO:0007669"/>
    <property type="project" value="UniProtKB-KW"/>
</dbReference>
<keyword evidence="2" id="KW-0131">Cell cycle</keyword>
<name>A0A4Y8LLV1_9BACL</name>
<dbReference type="EMBL" id="SORX01000001">
    <property type="protein sequence ID" value="TFE04018.1"/>
    <property type="molecule type" value="Genomic_DNA"/>
</dbReference>
<evidence type="ECO:0000256" key="1">
    <source>
        <dbReference type="SAM" id="Phobius"/>
    </source>
</evidence>
<accession>A0A4Y8LLV1</accession>
<proteinExistence type="predicted"/>
<sequence length="197" mass="21541">MGIKQKLGLGVASAAMGLALIGGGTYAYFSDTEVSNNTFAAGKLDLALDPTTIVNVDNIKPGDTMFREFDLINNGSLDIGSIDLKTKYTVNDYHGDNTGDLGKFIRVNFLVNADKADVPIWSTTLYDLQSMDPDVIEGNFWSGWFSENGGKLAAGTSDKLYVQYEFVDNGNDQNQFQQDSLSLEWTFDAMQTDGEAR</sequence>
<keyword evidence="2" id="KW-0132">Cell division</keyword>
<evidence type="ECO:0000313" key="3">
    <source>
        <dbReference type="Proteomes" id="UP000297776"/>
    </source>
</evidence>
<dbReference type="RefSeq" id="WP_134378889.1">
    <property type="nucleotide sequence ID" value="NZ_SORX01000001.1"/>
</dbReference>